<dbReference type="EMBL" id="FO117623">
    <property type="protein sequence ID" value="CCG03716.1"/>
    <property type="molecule type" value="Genomic_DNA"/>
</dbReference>
<dbReference type="InterPro" id="IPR013097">
    <property type="entry name" value="Dabb"/>
</dbReference>
<dbReference type="InterPro" id="IPR011008">
    <property type="entry name" value="Dimeric_a/b-barrel"/>
</dbReference>
<protein>
    <submittedName>
        <fullName evidence="2">Stress responsive A/B Barrel Domain-containing protein</fullName>
    </submittedName>
</protein>
<dbReference type="Gene3D" id="3.30.70.100">
    <property type="match status" value="1"/>
</dbReference>
<feature type="domain" description="Stress-response A/B barrel" evidence="1">
    <location>
        <begin position="2"/>
        <end position="93"/>
    </location>
</feature>
<organism evidence="2 3">
    <name type="scientific">Blastococcus saxobsidens (strain DD2)</name>
    <dbReference type="NCBI Taxonomy" id="1146883"/>
    <lineage>
        <taxon>Bacteria</taxon>
        <taxon>Bacillati</taxon>
        <taxon>Actinomycetota</taxon>
        <taxon>Actinomycetes</taxon>
        <taxon>Geodermatophilales</taxon>
        <taxon>Geodermatophilaceae</taxon>
        <taxon>Blastococcus</taxon>
    </lineage>
</organism>
<accession>H6RKV0</accession>
<evidence type="ECO:0000313" key="2">
    <source>
        <dbReference type="EMBL" id="CCG03716.1"/>
    </source>
</evidence>
<dbReference type="SUPFAM" id="SSF54909">
    <property type="entry name" value="Dimeric alpha+beta barrel"/>
    <property type="match status" value="1"/>
</dbReference>
<keyword evidence="3" id="KW-1185">Reference proteome</keyword>
<name>H6RKV0_BLASD</name>
<dbReference type="SMART" id="SM00886">
    <property type="entry name" value="Dabb"/>
    <property type="match status" value="1"/>
</dbReference>
<dbReference type="PROSITE" id="PS51502">
    <property type="entry name" value="S_R_A_B_BARREL"/>
    <property type="match status" value="1"/>
</dbReference>
<proteinExistence type="predicted"/>
<dbReference type="HOGENOM" id="CLU_080664_9_1_11"/>
<evidence type="ECO:0000313" key="3">
    <source>
        <dbReference type="Proteomes" id="UP000007517"/>
    </source>
</evidence>
<dbReference type="KEGG" id="bsd:BLASA_2845"/>
<gene>
    <name evidence="2" type="ordered locus">BLASA_2845</name>
</gene>
<sequence length="95" mass="10442">MIRNVVVGRVRAGVPREQVEGALAAIVALDPPGCLDMRAGIDAGLRPGNWSFSITADFADADAYRAYDAEAEHNRVRRELFAPISEEIVRIQFET</sequence>
<dbReference type="RefSeq" id="WP_014376599.1">
    <property type="nucleotide sequence ID" value="NC_016943.1"/>
</dbReference>
<evidence type="ECO:0000259" key="1">
    <source>
        <dbReference type="PROSITE" id="PS51502"/>
    </source>
</evidence>
<dbReference type="AlphaFoldDB" id="H6RKV0"/>
<dbReference type="OrthoDB" id="6637496at2"/>
<reference evidence="2 3" key="1">
    <citation type="journal article" date="2012" name="J. Bacteriol.">
        <title>Genome Sequence of Blastococcus saxobsidens DD2, a Stone-Inhabiting Bacterium.</title>
        <authorList>
            <person name="Chouaia B."/>
            <person name="Crotti E."/>
            <person name="Brusetti L."/>
            <person name="Daffonchio D."/>
            <person name="Essoussi I."/>
            <person name="Nouioui I."/>
            <person name="Sbissi I."/>
            <person name="Ghodhbane-Gtari F."/>
            <person name="Gtari M."/>
            <person name="Vacherie B."/>
            <person name="Barbe V."/>
            <person name="Medigue C."/>
            <person name="Gury J."/>
            <person name="Pujic P."/>
            <person name="Normand P."/>
        </authorList>
    </citation>
    <scope>NUCLEOTIDE SEQUENCE [LARGE SCALE GENOMIC DNA]</scope>
    <source>
        <strain evidence="2 3">DD2</strain>
    </source>
</reference>
<dbReference type="Pfam" id="PF07876">
    <property type="entry name" value="Dabb"/>
    <property type="match status" value="1"/>
</dbReference>
<reference evidence="3" key="2">
    <citation type="submission" date="2012-02" db="EMBL/GenBank/DDBJ databases">
        <title>Complete genome sequence of Blastococcus saxobsidens strain DD2.</title>
        <authorList>
            <person name="Genoscope."/>
        </authorList>
    </citation>
    <scope>NUCLEOTIDE SEQUENCE [LARGE SCALE GENOMIC DNA]</scope>
    <source>
        <strain evidence="3">DD2</strain>
    </source>
</reference>
<dbReference type="eggNOG" id="ENOG503361R">
    <property type="taxonomic scope" value="Bacteria"/>
</dbReference>
<dbReference type="Proteomes" id="UP000007517">
    <property type="component" value="Chromosome"/>
</dbReference>